<comment type="similarity">
    <text evidence="2">Belongs to the TALE/BELL homeobox family.</text>
</comment>
<dbReference type="InterPro" id="IPR050224">
    <property type="entry name" value="TALE_homeobox"/>
</dbReference>
<dbReference type="GO" id="GO:0003677">
    <property type="term" value="F:DNA binding"/>
    <property type="evidence" value="ECO:0007669"/>
    <property type="project" value="UniProtKB-UniRule"/>
</dbReference>
<evidence type="ECO:0000256" key="6">
    <source>
        <dbReference type="ARBA" id="ARBA00023163"/>
    </source>
</evidence>
<dbReference type="GO" id="GO:0005634">
    <property type="term" value="C:nucleus"/>
    <property type="evidence" value="ECO:0007669"/>
    <property type="project" value="UniProtKB-SubCell"/>
</dbReference>
<dbReference type="CDD" id="cd00086">
    <property type="entry name" value="homeodomain"/>
    <property type="match status" value="1"/>
</dbReference>
<dbReference type="SUPFAM" id="SSF46689">
    <property type="entry name" value="Homeodomain-like"/>
    <property type="match status" value="1"/>
</dbReference>
<name>A0A7J7C792_TRIWF</name>
<dbReference type="Pfam" id="PF05920">
    <property type="entry name" value="Homeobox_KN"/>
    <property type="match status" value="1"/>
</dbReference>
<evidence type="ECO:0000256" key="3">
    <source>
        <dbReference type="ARBA" id="ARBA00023015"/>
    </source>
</evidence>
<reference evidence="11 12" key="1">
    <citation type="journal article" date="2020" name="Nat. Commun.">
        <title>Genome of Tripterygium wilfordii and identification of cytochrome P450 involved in triptolide biosynthesis.</title>
        <authorList>
            <person name="Tu L."/>
            <person name="Su P."/>
            <person name="Zhang Z."/>
            <person name="Gao L."/>
            <person name="Wang J."/>
            <person name="Hu T."/>
            <person name="Zhou J."/>
            <person name="Zhang Y."/>
            <person name="Zhao Y."/>
            <person name="Liu Y."/>
            <person name="Song Y."/>
            <person name="Tong Y."/>
            <person name="Lu Y."/>
            <person name="Yang J."/>
            <person name="Xu C."/>
            <person name="Jia M."/>
            <person name="Peters R.J."/>
            <person name="Huang L."/>
            <person name="Gao W."/>
        </authorList>
    </citation>
    <scope>NUCLEOTIDE SEQUENCE [LARGE SCALE GENOMIC DNA]</scope>
    <source>
        <strain evidence="12">cv. XIE 37</strain>
        <tissue evidence="11">Leaf</tissue>
    </source>
</reference>
<dbReference type="PROSITE" id="PS50071">
    <property type="entry name" value="HOMEOBOX_2"/>
    <property type="match status" value="1"/>
</dbReference>
<sequence length="415" mass="46975">MAQNHDPFHVPQQNRRNKLRLDQNPPTQPFSHHLQDLSLCLSFQQRNKNNLLGDVLKRKSSCEMRSLVPLGPFTGYASILKRSRFLEPTQQILEDLCGADGEKVIDCSLSDYLSGSELIACSDSIENRWRNSSLSMLLDEVYKRSKLYCQQMQSVVSSFEAVPGLGNAAPYLSFAVKLIAKHFKCLKDALLDQIQFTAKITTLDDCAATNYWTATQHGLENPNSNPTLTQLTCFQHPVWRAQRGLPDHAVSVLKTWLYEHFLHPYPTDSEKQLLAQQTGLSRTQVSNWFINARVRLWKPMVQEMHTLESQHHDQIPSEAVNQIANTPLDPPSSANQFMPKRFRTEFPDVSAQTEVPMNMYFSNVSGNLPIGGSRGVSLALGLRWNDAIDMANQFNRENNSGLDFESRLGAHFGKK</sequence>
<dbReference type="SMART" id="SM00389">
    <property type="entry name" value="HOX"/>
    <property type="match status" value="1"/>
</dbReference>
<protein>
    <recommendedName>
        <fullName evidence="10">Homeobox domain-containing protein</fullName>
    </recommendedName>
</protein>
<evidence type="ECO:0000313" key="12">
    <source>
        <dbReference type="Proteomes" id="UP000593562"/>
    </source>
</evidence>
<evidence type="ECO:0000256" key="1">
    <source>
        <dbReference type="ARBA" id="ARBA00004123"/>
    </source>
</evidence>
<dbReference type="InterPro" id="IPR008422">
    <property type="entry name" value="KN_HD"/>
</dbReference>
<evidence type="ECO:0000256" key="2">
    <source>
        <dbReference type="ARBA" id="ARBA00006454"/>
    </source>
</evidence>
<dbReference type="InterPro" id="IPR001356">
    <property type="entry name" value="HD"/>
</dbReference>
<dbReference type="EMBL" id="JAAARO010000021">
    <property type="protein sequence ID" value="KAF5729626.1"/>
    <property type="molecule type" value="Genomic_DNA"/>
</dbReference>
<organism evidence="11 12">
    <name type="scientific">Tripterygium wilfordii</name>
    <name type="common">Thunder God vine</name>
    <dbReference type="NCBI Taxonomy" id="458696"/>
    <lineage>
        <taxon>Eukaryota</taxon>
        <taxon>Viridiplantae</taxon>
        <taxon>Streptophyta</taxon>
        <taxon>Embryophyta</taxon>
        <taxon>Tracheophyta</taxon>
        <taxon>Spermatophyta</taxon>
        <taxon>Magnoliopsida</taxon>
        <taxon>eudicotyledons</taxon>
        <taxon>Gunneridae</taxon>
        <taxon>Pentapetalae</taxon>
        <taxon>rosids</taxon>
        <taxon>fabids</taxon>
        <taxon>Celastrales</taxon>
        <taxon>Celastraceae</taxon>
        <taxon>Tripterygium</taxon>
    </lineage>
</organism>
<proteinExistence type="inferred from homology"/>
<dbReference type="AlphaFoldDB" id="A0A7J7C792"/>
<feature type="DNA-binding region" description="Homeobox" evidence="8">
    <location>
        <begin position="238"/>
        <end position="300"/>
    </location>
</feature>
<comment type="subcellular location">
    <subcellularLocation>
        <location evidence="1 8">Nucleus</location>
    </subcellularLocation>
</comment>
<dbReference type="InterPro" id="IPR009057">
    <property type="entry name" value="Homeodomain-like_sf"/>
</dbReference>
<comment type="caution">
    <text evidence="11">The sequence shown here is derived from an EMBL/GenBank/DDBJ whole genome shotgun (WGS) entry which is preliminary data.</text>
</comment>
<keyword evidence="6" id="KW-0804">Transcription</keyword>
<dbReference type="Proteomes" id="UP000593562">
    <property type="component" value="Unassembled WGS sequence"/>
</dbReference>
<dbReference type="OrthoDB" id="10056939at2759"/>
<evidence type="ECO:0000256" key="7">
    <source>
        <dbReference type="ARBA" id="ARBA00023242"/>
    </source>
</evidence>
<dbReference type="InterPro" id="IPR006563">
    <property type="entry name" value="POX_dom"/>
</dbReference>
<keyword evidence="12" id="KW-1185">Reference proteome</keyword>
<evidence type="ECO:0000256" key="4">
    <source>
        <dbReference type="ARBA" id="ARBA00023125"/>
    </source>
</evidence>
<dbReference type="InParanoid" id="A0A7J7C792"/>
<accession>A0A7J7C792</accession>
<evidence type="ECO:0000256" key="8">
    <source>
        <dbReference type="PROSITE-ProRule" id="PRU00108"/>
    </source>
</evidence>
<keyword evidence="7 8" id="KW-0539">Nucleus</keyword>
<dbReference type="Pfam" id="PF07526">
    <property type="entry name" value="POX"/>
    <property type="match status" value="1"/>
</dbReference>
<keyword evidence="3" id="KW-0805">Transcription regulation</keyword>
<feature type="region of interest" description="Disordered" evidence="9">
    <location>
        <begin position="1"/>
        <end position="27"/>
    </location>
</feature>
<gene>
    <name evidence="11" type="ORF">HS088_TW21G01793</name>
</gene>
<evidence type="ECO:0000313" key="11">
    <source>
        <dbReference type="EMBL" id="KAF5729626.1"/>
    </source>
</evidence>
<evidence type="ECO:0000259" key="10">
    <source>
        <dbReference type="PROSITE" id="PS50071"/>
    </source>
</evidence>
<feature type="domain" description="Homeobox" evidence="10">
    <location>
        <begin position="236"/>
        <end position="299"/>
    </location>
</feature>
<evidence type="ECO:0000256" key="5">
    <source>
        <dbReference type="ARBA" id="ARBA00023155"/>
    </source>
</evidence>
<dbReference type="GO" id="GO:0006355">
    <property type="term" value="P:regulation of DNA-templated transcription"/>
    <property type="evidence" value="ECO:0007669"/>
    <property type="project" value="InterPro"/>
</dbReference>
<keyword evidence="5 8" id="KW-0371">Homeobox</keyword>
<keyword evidence="4 8" id="KW-0238">DNA-binding</keyword>
<dbReference type="PANTHER" id="PTHR11850">
    <property type="entry name" value="HOMEOBOX PROTEIN TRANSCRIPTION FACTORS"/>
    <property type="match status" value="1"/>
</dbReference>
<dbReference type="SMART" id="SM00574">
    <property type="entry name" value="POX"/>
    <property type="match status" value="1"/>
</dbReference>
<evidence type="ECO:0000256" key="9">
    <source>
        <dbReference type="SAM" id="MobiDB-lite"/>
    </source>
</evidence>
<dbReference type="Gene3D" id="1.10.10.60">
    <property type="entry name" value="Homeodomain-like"/>
    <property type="match status" value="1"/>
</dbReference>